<dbReference type="eggNOG" id="COG0799">
    <property type="taxonomic scope" value="Bacteria"/>
</dbReference>
<evidence type="ECO:0000256" key="1">
    <source>
        <dbReference type="ARBA" id="ARBA00010574"/>
    </source>
</evidence>
<dbReference type="PANTHER" id="PTHR21043:SF0">
    <property type="entry name" value="MITOCHONDRIAL ASSEMBLY OF RIBOSOMAL LARGE SUBUNIT PROTEIN 1"/>
    <property type="match status" value="1"/>
</dbReference>
<protein>
    <submittedName>
        <fullName evidence="2">Iojap-like ribosome-associated protein</fullName>
    </submittedName>
</protein>
<dbReference type="Gene3D" id="3.30.460.10">
    <property type="entry name" value="Beta Polymerase, domain 2"/>
    <property type="match status" value="1"/>
</dbReference>
<dbReference type="GO" id="GO:0090071">
    <property type="term" value="P:negative regulation of ribosome biogenesis"/>
    <property type="evidence" value="ECO:0007669"/>
    <property type="project" value="TreeGrafter"/>
</dbReference>
<gene>
    <name evidence="2" type="ORF">I568_00351</name>
</gene>
<dbReference type="PANTHER" id="PTHR21043">
    <property type="entry name" value="IOJAP SUPERFAMILY ORTHOLOG"/>
    <property type="match status" value="1"/>
</dbReference>
<dbReference type="GO" id="GO:0017148">
    <property type="term" value="P:negative regulation of translation"/>
    <property type="evidence" value="ECO:0007669"/>
    <property type="project" value="TreeGrafter"/>
</dbReference>
<name>S1P5N9_9ENTE</name>
<sequence length="96" mass="10967">MRGISLLADYFVICSGNTDRRILAIVDEVIEQAEKAQIPVRRVEGKDAAKWVLIDLGDVIVHVFNQAEREFYQLEKLWSDAPIVNLEKWVVNNNGL</sequence>
<evidence type="ECO:0000313" key="3">
    <source>
        <dbReference type="Proteomes" id="UP000014113"/>
    </source>
</evidence>
<dbReference type="PATRIC" id="fig|1121865.3.peg.842"/>
<dbReference type="NCBIfam" id="TIGR00090">
    <property type="entry name" value="rsfS_iojap_ybeB"/>
    <property type="match status" value="1"/>
</dbReference>
<dbReference type="EMBL" id="ASWJ01000002">
    <property type="protein sequence ID" value="EOW87686.1"/>
    <property type="molecule type" value="Genomic_DNA"/>
</dbReference>
<comment type="similarity">
    <text evidence="1">Belongs to the Iojap/RsfS family.</text>
</comment>
<dbReference type="InterPro" id="IPR043519">
    <property type="entry name" value="NT_sf"/>
</dbReference>
<reference evidence="2 3" key="1">
    <citation type="submission" date="2013-03" db="EMBL/GenBank/DDBJ databases">
        <title>The Genome Sequence of Enterococcus columbae ATCC_51263 (PacBio/Illumina hybrid assembly).</title>
        <authorList>
            <consortium name="The Broad Institute Genomics Platform"/>
            <consortium name="The Broad Institute Genome Sequencing Center for Infectious Disease"/>
            <person name="Earl A."/>
            <person name="Russ C."/>
            <person name="Gilmore M."/>
            <person name="Surin D."/>
            <person name="Walker B."/>
            <person name="Young S."/>
            <person name="Zeng Q."/>
            <person name="Gargeya S."/>
            <person name="Fitzgerald M."/>
            <person name="Haas B."/>
            <person name="Abouelleil A."/>
            <person name="Allen A.W."/>
            <person name="Alvarado L."/>
            <person name="Arachchi H.M."/>
            <person name="Berlin A.M."/>
            <person name="Chapman S.B."/>
            <person name="Gainer-Dewar J."/>
            <person name="Goldberg J."/>
            <person name="Griggs A."/>
            <person name="Gujja S."/>
            <person name="Hansen M."/>
            <person name="Howarth C."/>
            <person name="Imamovic A."/>
            <person name="Ireland A."/>
            <person name="Larimer J."/>
            <person name="McCowan C."/>
            <person name="Murphy C."/>
            <person name="Pearson M."/>
            <person name="Poon T.W."/>
            <person name="Priest M."/>
            <person name="Roberts A."/>
            <person name="Saif S."/>
            <person name="Shea T."/>
            <person name="Sisk P."/>
            <person name="Sykes S."/>
            <person name="Wortman J."/>
            <person name="Nusbaum C."/>
            <person name="Birren B."/>
        </authorList>
    </citation>
    <scope>NUCLEOTIDE SEQUENCE [LARGE SCALE GENOMIC DNA]</scope>
    <source>
        <strain evidence="2 3">ATCC 51263</strain>
    </source>
</reference>
<dbReference type="InterPro" id="IPR004394">
    <property type="entry name" value="Iojap/RsfS/C7orf30"/>
</dbReference>
<dbReference type="SUPFAM" id="SSF81301">
    <property type="entry name" value="Nucleotidyltransferase"/>
    <property type="match status" value="1"/>
</dbReference>
<evidence type="ECO:0000313" key="2">
    <source>
        <dbReference type="EMBL" id="EOW87686.1"/>
    </source>
</evidence>
<dbReference type="STRING" id="1121865.OMW_00855"/>
<accession>S1P5N9</accession>
<dbReference type="Pfam" id="PF02410">
    <property type="entry name" value="RsfS"/>
    <property type="match status" value="1"/>
</dbReference>
<dbReference type="AlphaFoldDB" id="S1P5N9"/>
<dbReference type="Proteomes" id="UP000014113">
    <property type="component" value="Unassembled WGS sequence"/>
</dbReference>
<organism evidence="2 3">
    <name type="scientific">Enterococcus columbae DSM 7374 = ATCC 51263</name>
    <dbReference type="NCBI Taxonomy" id="1121865"/>
    <lineage>
        <taxon>Bacteria</taxon>
        <taxon>Bacillati</taxon>
        <taxon>Bacillota</taxon>
        <taxon>Bacilli</taxon>
        <taxon>Lactobacillales</taxon>
        <taxon>Enterococcaceae</taxon>
        <taxon>Enterococcus</taxon>
    </lineage>
</organism>
<keyword evidence="3" id="KW-1185">Reference proteome</keyword>
<comment type="caution">
    <text evidence="2">The sequence shown here is derived from an EMBL/GenBank/DDBJ whole genome shotgun (WGS) entry which is preliminary data.</text>
</comment>
<proteinExistence type="inferred from homology"/>
<dbReference type="GO" id="GO:0043023">
    <property type="term" value="F:ribosomal large subunit binding"/>
    <property type="evidence" value="ECO:0007669"/>
    <property type="project" value="TreeGrafter"/>
</dbReference>